<dbReference type="OMA" id="NDIYLYC"/>
<evidence type="ECO:0000256" key="3">
    <source>
        <dbReference type="ARBA" id="ARBA00023170"/>
    </source>
</evidence>
<evidence type="ECO:0000259" key="7">
    <source>
        <dbReference type="PROSITE" id="PS50835"/>
    </source>
</evidence>
<proteinExistence type="predicted"/>
<evidence type="ECO:0000256" key="2">
    <source>
        <dbReference type="ARBA" id="ARBA00023130"/>
    </source>
</evidence>
<keyword evidence="9" id="KW-1185">Reference proteome</keyword>
<dbReference type="Proteomes" id="UP000472277">
    <property type="component" value="Chromosome 21"/>
</dbReference>
<dbReference type="PROSITE" id="PS50835">
    <property type="entry name" value="IG_LIKE"/>
    <property type="match status" value="1"/>
</dbReference>
<dbReference type="AlphaFoldDB" id="A0A674BEQ4"/>
<dbReference type="InParanoid" id="A0A674BEQ4"/>
<dbReference type="InterPro" id="IPR003599">
    <property type="entry name" value="Ig_sub"/>
</dbReference>
<keyword evidence="2" id="KW-1064">Adaptive immunity</keyword>
<keyword evidence="4" id="KW-0393">Immunoglobulin domain</keyword>
<accession>A0A674BEQ4</accession>
<sequence>MEKSIRILIILIMTTGMVSGDSVTPDKEKYTPTEGSSVTLSCKYETSSNDIYLYCLLWYLQHPGSSPQFLIVDYSGIITNTDSTKWTLTHEKEDNRVDLHISSTEVTDSALYYCTLQPTVTENSETLQRPRTSDYGEKVINRQVNEYVLM</sequence>
<reference evidence="8" key="2">
    <citation type="submission" date="2025-09" db="UniProtKB">
        <authorList>
            <consortium name="Ensembl"/>
        </authorList>
    </citation>
    <scope>IDENTIFICATION</scope>
</reference>
<feature type="chain" id="PRO_5025598345" description="Ig-like domain-containing protein" evidence="6">
    <location>
        <begin position="21"/>
        <end position="150"/>
    </location>
</feature>
<dbReference type="InterPro" id="IPR013106">
    <property type="entry name" value="Ig_V-set"/>
</dbReference>
<reference evidence="8" key="1">
    <citation type="submission" date="2025-08" db="UniProtKB">
        <authorList>
            <consortium name="Ensembl"/>
        </authorList>
    </citation>
    <scope>IDENTIFICATION</scope>
</reference>
<feature type="signal peptide" evidence="6">
    <location>
        <begin position="1"/>
        <end position="20"/>
    </location>
</feature>
<dbReference type="InterPro" id="IPR036179">
    <property type="entry name" value="Ig-like_dom_sf"/>
</dbReference>
<dbReference type="SMART" id="SM00406">
    <property type="entry name" value="IGv"/>
    <property type="match status" value="1"/>
</dbReference>
<dbReference type="InterPro" id="IPR007110">
    <property type="entry name" value="Ig-like_dom"/>
</dbReference>
<dbReference type="Pfam" id="PF07686">
    <property type="entry name" value="V-set"/>
    <property type="match status" value="1"/>
</dbReference>
<dbReference type="PANTHER" id="PTHR19367">
    <property type="entry name" value="T-CELL RECEPTOR ALPHA CHAIN V REGION"/>
    <property type="match status" value="1"/>
</dbReference>
<evidence type="ECO:0000313" key="8">
    <source>
        <dbReference type="Ensembl" id="ENSSTUP00000069482.1"/>
    </source>
</evidence>
<dbReference type="GeneTree" id="ENSGT01050000245529"/>
<dbReference type="GO" id="GO:0002250">
    <property type="term" value="P:adaptive immune response"/>
    <property type="evidence" value="ECO:0007669"/>
    <property type="project" value="UniProtKB-KW"/>
</dbReference>
<dbReference type="PANTHER" id="PTHR19367:SF18">
    <property type="entry name" value="T CELL RECEPTOR ALPHA VARIABLE 16"/>
    <property type="match status" value="1"/>
</dbReference>
<keyword evidence="1 6" id="KW-0732">Signal</keyword>
<evidence type="ECO:0000256" key="6">
    <source>
        <dbReference type="SAM" id="SignalP"/>
    </source>
</evidence>
<dbReference type="InterPro" id="IPR013783">
    <property type="entry name" value="Ig-like_fold"/>
</dbReference>
<protein>
    <recommendedName>
        <fullName evidence="7">Ig-like domain-containing protein</fullName>
    </recommendedName>
</protein>
<evidence type="ECO:0000256" key="5">
    <source>
        <dbReference type="ARBA" id="ARBA00043266"/>
    </source>
</evidence>
<dbReference type="Ensembl" id="ENSSTUT00000073815.1">
    <property type="protein sequence ID" value="ENSSTUP00000069482.1"/>
    <property type="gene ID" value="ENSSTUG00000030512.1"/>
</dbReference>
<dbReference type="SMART" id="SM00409">
    <property type="entry name" value="IG"/>
    <property type="match status" value="1"/>
</dbReference>
<dbReference type="SUPFAM" id="SSF48726">
    <property type="entry name" value="Immunoglobulin"/>
    <property type="match status" value="1"/>
</dbReference>
<organism evidence="8 9">
    <name type="scientific">Salmo trutta</name>
    <name type="common">Brown trout</name>
    <dbReference type="NCBI Taxonomy" id="8032"/>
    <lineage>
        <taxon>Eukaryota</taxon>
        <taxon>Metazoa</taxon>
        <taxon>Chordata</taxon>
        <taxon>Craniata</taxon>
        <taxon>Vertebrata</taxon>
        <taxon>Euteleostomi</taxon>
        <taxon>Actinopterygii</taxon>
        <taxon>Neopterygii</taxon>
        <taxon>Teleostei</taxon>
        <taxon>Protacanthopterygii</taxon>
        <taxon>Salmoniformes</taxon>
        <taxon>Salmonidae</taxon>
        <taxon>Salmoninae</taxon>
        <taxon>Salmo</taxon>
    </lineage>
</organism>
<evidence type="ECO:0000256" key="4">
    <source>
        <dbReference type="ARBA" id="ARBA00023319"/>
    </source>
</evidence>
<dbReference type="GO" id="GO:0042101">
    <property type="term" value="C:T cell receptor complex"/>
    <property type="evidence" value="ECO:0007669"/>
    <property type="project" value="UniProtKB-KW"/>
</dbReference>
<keyword evidence="5" id="KW-1279">T cell receptor</keyword>
<keyword evidence="3" id="KW-0675">Receptor</keyword>
<evidence type="ECO:0000313" key="9">
    <source>
        <dbReference type="Proteomes" id="UP000472277"/>
    </source>
</evidence>
<keyword evidence="5" id="KW-0391">Immunity</keyword>
<dbReference type="InterPro" id="IPR051287">
    <property type="entry name" value="TCR_variable_region"/>
</dbReference>
<feature type="domain" description="Ig-like" evidence="7">
    <location>
        <begin position="25"/>
        <end position="128"/>
    </location>
</feature>
<name>A0A674BEQ4_SALTR</name>
<dbReference type="Gene3D" id="2.60.40.10">
    <property type="entry name" value="Immunoglobulins"/>
    <property type="match status" value="1"/>
</dbReference>
<evidence type="ECO:0000256" key="1">
    <source>
        <dbReference type="ARBA" id="ARBA00022729"/>
    </source>
</evidence>